<organism evidence="2 3">
    <name type="scientific">Streptomyces oryzae</name>
    <dbReference type="NCBI Taxonomy" id="1434886"/>
    <lineage>
        <taxon>Bacteria</taxon>
        <taxon>Bacillati</taxon>
        <taxon>Actinomycetota</taxon>
        <taxon>Actinomycetes</taxon>
        <taxon>Kitasatosporales</taxon>
        <taxon>Streptomycetaceae</taxon>
        <taxon>Streptomyces</taxon>
    </lineage>
</organism>
<feature type="domain" description="PspA-associated" evidence="1">
    <location>
        <begin position="1"/>
        <end position="92"/>
    </location>
</feature>
<sequence>MIVRILGEGQYTVADDHLDKLNQLDAQVQRAADAEDEERFAVALRALLDAVRTLGTPLPDQTLEPSELVLPEGDMGLAQVRALLSDEGLIPG</sequence>
<evidence type="ECO:0000313" key="3">
    <source>
        <dbReference type="Proteomes" id="UP001519064"/>
    </source>
</evidence>
<dbReference type="InterPro" id="IPR054437">
    <property type="entry name" value="PspA-assoc_dom"/>
</dbReference>
<protein>
    <recommendedName>
        <fullName evidence="1">PspA-associated domain-containing protein</fullName>
    </recommendedName>
</protein>
<dbReference type="Proteomes" id="UP001519064">
    <property type="component" value="Unassembled WGS sequence"/>
</dbReference>
<dbReference type="Pfam" id="PF22743">
    <property type="entry name" value="PspAA"/>
    <property type="match status" value="1"/>
</dbReference>
<dbReference type="EMBL" id="JADKMA010000006">
    <property type="protein sequence ID" value="MBO8190522.1"/>
    <property type="molecule type" value="Genomic_DNA"/>
</dbReference>
<evidence type="ECO:0000313" key="2">
    <source>
        <dbReference type="EMBL" id="MBO8190522.1"/>
    </source>
</evidence>
<reference evidence="2 3" key="1">
    <citation type="submission" date="2020-11" db="EMBL/GenBank/DDBJ databases">
        <title>Streptomyces spirodelae sp. nov., isolated from duckweed.</title>
        <authorList>
            <person name="Saimee Y."/>
            <person name="Duangmal K."/>
        </authorList>
    </citation>
    <scope>NUCLEOTIDE SEQUENCE [LARGE SCALE GENOMIC DNA]</scope>
    <source>
        <strain evidence="2 3">S16-07</strain>
    </source>
</reference>
<accession>A0ABS3X5Y9</accession>
<evidence type="ECO:0000259" key="1">
    <source>
        <dbReference type="Pfam" id="PF22743"/>
    </source>
</evidence>
<dbReference type="RefSeq" id="WP_209237585.1">
    <property type="nucleotide sequence ID" value="NZ_JADKMA010000006.1"/>
</dbReference>
<comment type="caution">
    <text evidence="2">The sequence shown here is derived from an EMBL/GenBank/DDBJ whole genome shotgun (WGS) entry which is preliminary data.</text>
</comment>
<name>A0ABS3X5Y9_9ACTN</name>
<gene>
    <name evidence="2" type="ORF">ITI46_02170</name>
</gene>
<proteinExistence type="predicted"/>
<keyword evidence="3" id="KW-1185">Reference proteome</keyword>